<evidence type="ECO:0000313" key="2">
    <source>
        <dbReference type="Proteomes" id="UP001604277"/>
    </source>
</evidence>
<dbReference type="Proteomes" id="UP001604277">
    <property type="component" value="Unassembled WGS sequence"/>
</dbReference>
<protein>
    <submittedName>
        <fullName evidence="1">Uncharacterized protein</fullName>
    </submittedName>
</protein>
<accession>A0ABD1WI70</accession>
<dbReference type="EMBL" id="JBFOLJ010000003">
    <property type="protein sequence ID" value="KAL2549379.1"/>
    <property type="molecule type" value="Genomic_DNA"/>
</dbReference>
<gene>
    <name evidence="1" type="ORF">Fot_10909</name>
</gene>
<organism evidence="1 2">
    <name type="scientific">Forsythia ovata</name>
    <dbReference type="NCBI Taxonomy" id="205694"/>
    <lineage>
        <taxon>Eukaryota</taxon>
        <taxon>Viridiplantae</taxon>
        <taxon>Streptophyta</taxon>
        <taxon>Embryophyta</taxon>
        <taxon>Tracheophyta</taxon>
        <taxon>Spermatophyta</taxon>
        <taxon>Magnoliopsida</taxon>
        <taxon>eudicotyledons</taxon>
        <taxon>Gunneridae</taxon>
        <taxon>Pentapetalae</taxon>
        <taxon>asterids</taxon>
        <taxon>lamiids</taxon>
        <taxon>Lamiales</taxon>
        <taxon>Oleaceae</taxon>
        <taxon>Forsythieae</taxon>
        <taxon>Forsythia</taxon>
    </lineage>
</organism>
<name>A0ABD1WI70_9LAMI</name>
<comment type="caution">
    <text evidence="1">The sequence shown here is derived from an EMBL/GenBank/DDBJ whole genome shotgun (WGS) entry which is preliminary data.</text>
</comment>
<reference evidence="2" key="1">
    <citation type="submission" date="2024-07" db="EMBL/GenBank/DDBJ databases">
        <title>Two chromosome-level genome assemblies of Korean endemic species Abeliophyllum distichum and Forsythia ovata (Oleaceae).</title>
        <authorList>
            <person name="Jang H."/>
        </authorList>
    </citation>
    <scope>NUCLEOTIDE SEQUENCE [LARGE SCALE GENOMIC DNA]</scope>
</reference>
<proteinExistence type="predicted"/>
<evidence type="ECO:0000313" key="1">
    <source>
        <dbReference type="EMBL" id="KAL2549379.1"/>
    </source>
</evidence>
<keyword evidence="2" id="KW-1185">Reference proteome</keyword>
<dbReference type="AlphaFoldDB" id="A0ABD1WI70"/>
<sequence length="153" mass="17531">MFQVPKLTKLPAMMAWGRGEAMMRAVPLMSLQKMLHYACVQCTSEFRPLDVYVSLRSSSSMVKIKRHVEASDLPDALIEGGDGQFILIKDSKFHQHNLFTPFQNLSELFEIFLGRKRELFSNCNIFLLHFRPAAWVTSPVLRKESLAEARLIS</sequence>